<dbReference type="GO" id="GO:0008615">
    <property type="term" value="P:pyridoxine biosynthetic process"/>
    <property type="evidence" value="ECO:0007669"/>
    <property type="project" value="InterPro"/>
</dbReference>
<comment type="cofactor">
    <cofactor evidence="1">
        <name>FMN</name>
        <dbReference type="ChEBI" id="CHEBI:58210"/>
    </cofactor>
</comment>
<keyword evidence="3" id="KW-0288">FMN</keyword>
<name>A0A1G7DF31_9FLAO</name>
<keyword evidence="2" id="KW-0285">Flavoprotein</keyword>
<organism evidence="6 7">
    <name type="scientific">Pricia antarctica</name>
    <dbReference type="NCBI Taxonomy" id="641691"/>
    <lineage>
        <taxon>Bacteria</taxon>
        <taxon>Pseudomonadati</taxon>
        <taxon>Bacteroidota</taxon>
        <taxon>Flavobacteriia</taxon>
        <taxon>Flavobacteriales</taxon>
        <taxon>Flavobacteriaceae</taxon>
        <taxon>Pricia</taxon>
    </lineage>
</organism>
<dbReference type="GO" id="GO:0004733">
    <property type="term" value="F:pyridoxamine phosphate oxidase activity"/>
    <property type="evidence" value="ECO:0007669"/>
    <property type="project" value="InterPro"/>
</dbReference>
<evidence type="ECO:0000256" key="1">
    <source>
        <dbReference type="ARBA" id="ARBA00001917"/>
    </source>
</evidence>
<evidence type="ECO:0000259" key="5">
    <source>
        <dbReference type="Pfam" id="PF12766"/>
    </source>
</evidence>
<evidence type="ECO:0000256" key="2">
    <source>
        <dbReference type="ARBA" id="ARBA00022630"/>
    </source>
</evidence>
<dbReference type="SUPFAM" id="SSF50475">
    <property type="entry name" value="FMN-binding split barrel"/>
    <property type="match status" value="1"/>
</dbReference>
<dbReference type="OrthoDB" id="1493996at2"/>
<dbReference type="Proteomes" id="UP000199109">
    <property type="component" value="Unassembled WGS sequence"/>
</dbReference>
<evidence type="ECO:0000256" key="4">
    <source>
        <dbReference type="ARBA" id="ARBA00023002"/>
    </source>
</evidence>
<keyword evidence="7" id="KW-1185">Reference proteome</keyword>
<evidence type="ECO:0000256" key="3">
    <source>
        <dbReference type="ARBA" id="ARBA00022643"/>
    </source>
</evidence>
<dbReference type="InterPro" id="IPR000659">
    <property type="entry name" value="Pyridox_Oxase"/>
</dbReference>
<evidence type="ECO:0000313" key="7">
    <source>
        <dbReference type="Proteomes" id="UP000199109"/>
    </source>
</evidence>
<gene>
    <name evidence="6" type="ORF">SAMN05421636_105297</name>
</gene>
<keyword evidence="4" id="KW-0560">Oxidoreductase</keyword>
<dbReference type="PANTHER" id="PTHR10851:SF3">
    <property type="entry name" value="PYRIDOXINE_PYRIDOXAMINE 5'-PHOSPHATE OXIDASE 2"/>
    <property type="match status" value="1"/>
</dbReference>
<dbReference type="EMBL" id="FNAO01000005">
    <property type="protein sequence ID" value="SDE50137.1"/>
    <property type="molecule type" value="Genomic_DNA"/>
</dbReference>
<protein>
    <submittedName>
        <fullName evidence="6">Pyridoxine/pyridoxamine 5'-phosphate oxidase</fullName>
    </submittedName>
</protein>
<proteinExistence type="predicted"/>
<reference evidence="6 7" key="1">
    <citation type="submission" date="2016-10" db="EMBL/GenBank/DDBJ databases">
        <authorList>
            <person name="de Groot N.N."/>
        </authorList>
    </citation>
    <scope>NUCLEOTIDE SEQUENCE [LARGE SCALE GENOMIC DNA]</scope>
    <source>
        <strain evidence="6 7">DSM 23421</strain>
    </source>
</reference>
<feature type="domain" description="Pyridoxamine 5'-phosphate oxidase Alr4036 family FMN-binding" evidence="5">
    <location>
        <begin position="12"/>
        <end position="96"/>
    </location>
</feature>
<dbReference type="InterPro" id="IPR012349">
    <property type="entry name" value="Split_barrel_FMN-bd"/>
</dbReference>
<dbReference type="Pfam" id="PF12766">
    <property type="entry name" value="Pyridox_oxase_2"/>
    <property type="match status" value="1"/>
</dbReference>
<sequence length="181" mass="20865">MTDAFFQEIEDELKKGTSKKGHPFRYCTLGTVGLGTTARLRTIVLRQVSEDLKLVFYTDRRSKKISHIKENNSVSLLCYHPQKLVQLRIEGRATLVSDVEQLKKYWSGVQPASRKDYTTTSAPGSPISNPDTVHYLEDKNYFAIVEIDPFKIEYLKLKRPNHLRILFSKEDGEWDGKFLVP</sequence>
<dbReference type="AlphaFoldDB" id="A0A1G7DF31"/>
<dbReference type="RefSeq" id="WP_091868740.1">
    <property type="nucleotide sequence ID" value="NZ_FNAO01000005.1"/>
</dbReference>
<evidence type="ECO:0000313" key="6">
    <source>
        <dbReference type="EMBL" id="SDE50137.1"/>
    </source>
</evidence>
<dbReference type="InterPro" id="IPR024624">
    <property type="entry name" value="Pyridox_Oxase_Alr4036_FMN-bd"/>
</dbReference>
<dbReference type="STRING" id="641691.SAMN05421636_105297"/>
<dbReference type="Gene3D" id="2.30.110.10">
    <property type="entry name" value="Electron Transport, Fmn-binding Protein, Chain A"/>
    <property type="match status" value="1"/>
</dbReference>
<dbReference type="PANTHER" id="PTHR10851">
    <property type="entry name" value="PYRIDOXINE-5-PHOSPHATE OXIDASE"/>
    <property type="match status" value="1"/>
</dbReference>
<dbReference type="GO" id="GO:0010181">
    <property type="term" value="F:FMN binding"/>
    <property type="evidence" value="ECO:0007669"/>
    <property type="project" value="InterPro"/>
</dbReference>
<accession>A0A1G7DF31</accession>